<evidence type="ECO:0000256" key="5">
    <source>
        <dbReference type="ARBA" id="ARBA00022664"/>
    </source>
</evidence>
<evidence type="ECO:0000256" key="1">
    <source>
        <dbReference type="ARBA" id="ARBA00004123"/>
    </source>
</evidence>
<evidence type="ECO:0000256" key="10">
    <source>
        <dbReference type="SAM" id="MobiDB-lite"/>
    </source>
</evidence>
<keyword evidence="5 9" id="KW-0507">mRNA processing</keyword>
<evidence type="ECO:0000313" key="12">
    <source>
        <dbReference type="EMBL" id="CAD9987104.1"/>
    </source>
</evidence>
<name>A0A6U3DDB0_9STRA</name>
<feature type="region of interest" description="Disordered" evidence="10">
    <location>
        <begin position="103"/>
        <end position="124"/>
    </location>
</feature>
<comment type="subcellular location">
    <subcellularLocation>
        <location evidence="2">Cytoplasm</location>
        <location evidence="2">Cytosol</location>
    </subcellularLocation>
    <subcellularLocation>
        <location evidence="1 9">Nucleus</location>
    </subcellularLocation>
</comment>
<dbReference type="GO" id="GO:0000387">
    <property type="term" value="P:spliceosomal snRNP assembly"/>
    <property type="evidence" value="ECO:0007669"/>
    <property type="project" value="UniProtKB-UniRule"/>
</dbReference>
<evidence type="ECO:0000256" key="6">
    <source>
        <dbReference type="ARBA" id="ARBA00023187"/>
    </source>
</evidence>
<keyword evidence="4" id="KW-0963">Cytoplasm</keyword>
<evidence type="ECO:0000256" key="3">
    <source>
        <dbReference type="ARBA" id="ARBA00008146"/>
    </source>
</evidence>
<keyword evidence="7 9" id="KW-0539">Nucleus</keyword>
<evidence type="ECO:0000256" key="7">
    <source>
        <dbReference type="ARBA" id="ARBA00023242"/>
    </source>
</evidence>
<organism evidence="12">
    <name type="scientific">Entomoneis paludosa</name>
    <dbReference type="NCBI Taxonomy" id="265537"/>
    <lineage>
        <taxon>Eukaryota</taxon>
        <taxon>Sar</taxon>
        <taxon>Stramenopiles</taxon>
        <taxon>Ochrophyta</taxon>
        <taxon>Bacillariophyta</taxon>
        <taxon>Bacillariophyceae</taxon>
        <taxon>Bacillariophycidae</taxon>
        <taxon>Entomoneidaceae</taxon>
        <taxon>Entomoneis</taxon>
    </lineage>
</organism>
<dbReference type="GO" id="GO:0005829">
    <property type="term" value="C:cytosol"/>
    <property type="evidence" value="ECO:0007669"/>
    <property type="project" value="UniProtKB-SubCell"/>
</dbReference>
<dbReference type="SUPFAM" id="SSF50182">
    <property type="entry name" value="Sm-like ribonucleoproteins"/>
    <property type="match status" value="1"/>
</dbReference>
<dbReference type="AlphaFoldDB" id="A0A6U3DDB0"/>
<dbReference type="Gene3D" id="2.30.30.100">
    <property type="match status" value="1"/>
</dbReference>
<keyword evidence="6 9" id="KW-0508">mRNA splicing</keyword>
<feature type="domain" description="Sm" evidence="11">
    <location>
        <begin position="13"/>
        <end position="86"/>
    </location>
</feature>
<comment type="similarity">
    <text evidence="3 9">Belongs to the snRNP core protein family.</text>
</comment>
<proteinExistence type="inferred from homology"/>
<evidence type="ECO:0000256" key="8">
    <source>
        <dbReference type="ARBA" id="ARBA00023274"/>
    </source>
</evidence>
<dbReference type="EMBL" id="HBHT01034312">
    <property type="protein sequence ID" value="CAD9987104.1"/>
    <property type="molecule type" value="Transcribed_RNA"/>
</dbReference>
<dbReference type="CDD" id="cd01721">
    <property type="entry name" value="Sm_D3"/>
    <property type="match status" value="1"/>
</dbReference>
<evidence type="ECO:0000259" key="11">
    <source>
        <dbReference type="PROSITE" id="PS52002"/>
    </source>
</evidence>
<dbReference type="GO" id="GO:0005681">
    <property type="term" value="C:spliceosomal complex"/>
    <property type="evidence" value="ECO:0007669"/>
    <property type="project" value="InterPro"/>
</dbReference>
<evidence type="ECO:0000313" key="13">
    <source>
        <dbReference type="EMBL" id="CAD9987106.1"/>
    </source>
</evidence>
<dbReference type="InterPro" id="IPR010920">
    <property type="entry name" value="LSM_dom_sf"/>
</dbReference>
<dbReference type="GO" id="GO:0003723">
    <property type="term" value="F:RNA binding"/>
    <property type="evidence" value="ECO:0007669"/>
    <property type="project" value="InterPro"/>
</dbReference>
<gene>
    <name evidence="12" type="ORF">APAL1065_LOCUS23074</name>
    <name evidence="13" type="ORF">APAL1065_LOCUS23075</name>
</gene>
<evidence type="ECO:0000256" key="9">
    <source>
        <dbReference type="RuleBase" id="RU365050"/>
    </source>
</evidence>
<dbReference type="InterPro" id="IPR034099">
    <property type="entry name" value="SmD3"/>
</dbReference>
<dbReference type="InterPro" id="IPR001163">
    <property type="entry name" value="Sm_dom_euk/arc"/>
</dbReference>
<evidence type="ECO:0000256" key="2">
    <source>
        <dbReference type="ARBA" id="ARBA00004514"/>
    </source>
</evidence>
<keyword evidence="8 9" id="KW-0687">Ribonucleoprotein</keyword>
<dbReference type="PANTHER" id="PTHR23338">
    <property type="entry name" value="SMALL NUCLEAR RIBONUCLEOPROTEIN SM"/>
    <property type="match status" value="1"/>
</dbReference>
<dbReference type="Pfam" id="PF01423">
    <property type="entry name" value="LSM"/>
    <property type="match status" value="1"/>
</dbReference>
<evidence type="ECO:0000256" key="4">
    <source>
        <dbReference type="ARBA" id="ARBA00022490"/>
    </source>
</evidence>
<dbReference type="InterPro" id="IPR027141">
    <property type="entry name" value="LSm4/Sm_D1/D3"/>
</dbReference>
<dbReference type="FunFam" id="2.30.30.100:FF:000002">
    <property type="entry name" value="Small nuclear ribonucleoprotein Sm D3"/>
    <property type="match status" value="1"/>
</dbReference>
<protein>
    <recommendedName>
        <fullName evidence="9">Small nuclear ribonucleoprotein Sm D3</fullName>
        <shortName evidence="9">Sm-D3</shortName>
    </recommendedName>
    <alternativeName>
        <fullName evidence="9">snRNP core protein D3</fullName>
    </alternativeName>
</protein>
<accession>A0A6U3DDB0</accession>
<reference evidence="12" key="1">
    <citation type="submission" date="2021-01" db="EMBL/GenBank/DDBJ databases">
        <authorList>
            <person name="Corre E."/>
            <person name="Pelletier E."/>
            <person name="Niang G."/>
            <person name="Scheremetjew M."/>
            <person name="Finn R."/>
            <person name="Kale V."/>
            <person name="Holt S."/>
            <person name="Cochrane G."/>
            <person name="Meng A."/>
            <person name="Brown T."/>
            <person name="Cohen L."/>
        </authorList>
    </citation>
    <scope>NUCLEOTIDE SEQUENCE</scope>
    <source>
        <strain evidence="12">CCMP125</strain>
    </source>
</reference>
<dbReference type="EMBL" id="HBHT01034313">
    <property type="protein sequence ID" value="CAD9987106.1"/>
    <property type="molecule type" value="Transcribed_RNA"/>
</dbReference>
<dbReference type="InterPro" id="IPR047575">
    <property type="entry name" value="Sm"/>
</dbReference>
<sequence length="124" mass="13347">MSAKVSGNATIGVPVKLLYEAEGMKITVEMKSGEIYRGLLASAEDTMNVSLTDVLKTARNGQVSKLSSAVYLKGTHIRFIALPDLLKSAPLFGAVKTQKRKLEQAMAEKQGMSSSSSKKRKALD</sequence>
<dbReference type="PROSITE" id="PS52002">
    <property type="entry name" value="SM"/>
    <property type="match status" value="1"/>
</dbReference>
<dbReference type="SMART" id="SM00651">
    <property type="entry name" value="Sm"/>
    <property type="match status" value="1"/>
</dbReference>